<evidence type="ECO:0000256" key="1">
    <source>
        <dbReference type="SAM" id="MobiDB-lite"/>
    </source>
</evidence>
<gene>
    <name evidence="2" type="ORF">HH1059_04800</name>
</gene>
<dbReference type="KEGG" id="hhk:HH1059_04800"/>
<dbReference type="EMBL" id="AP017372">
    <property type="protein sequence ID" value="BAU57163.1"/>
    <property type="molecule type" value="Genomic_DNA"/>
</dbReference>
<dbReference type="GO" id="GO:0004029">
    <property type="term" value="F:aldehyde dehydrogenase (NAD+) activity"/>
    <property type="evidence" value="ECO:0007669"/>
    <property type="project" value="TreeGrafter"/>
</dbReference>
<accession>A0A110B4V8</accession>
<dbReference type="SUPFAM" id="SSF51735">
    <property type="entry name" value="NAD(P)-binding Rossmann-fold domains"/>
    <property type="match status" value="1"/>
</dbReference>
<reference evidence="2" key="1">
    <citation type="submission" date="2016-02" db="EMBL/GenBank/DDBJ databases">
        <title>Halorhodospira halochloris DSM-1059 complete genome, version 2.</title>
        <authorList>
            <person name="Tsukatani Y."/>
        </authorList>
    </citation>
    <scope>NUCLEOTIDE SEQUENCE</scope>
    <source>
        <strain evidence="2">DSM 1059</strain>
    </source>
</reference>
<dbReference type="RefSeq" id="WP_096407852.1">
    <property type="nucleotide sequence ID" value="NZ_AP017372.2"/>
</dbReference>
<sequence>MNHAEQQLPANSRHANETVLIAGCGRLGQAVALQLQAEGARVFGLRRRPEQLPAGIEPIKADLMDTAQLSKCLPQGTSKNFAGATIRPGVEDAVNPALEASWRQDLHTEADGGAGEVFRGHPQDISLIYYIVTPAQFDDQSYRSAFVDGLSNLRDALINRGQSPRRLVFVSSTGVYGQQQGEWIDETSPTEPGRFSGQRLLEAEQLAADCPWPSAIARLGGIYGPGRDMFINKVKKGEPCRPDGFTNRIHADDAVGMLVHLGRATTPAGIYLGVDDEPTTQCQVMEFIAEQLGLPSPPRDEASSSNTRGVGSKRGDNSKLKASGFRFQYPTFREGYQELIRADL</sequence>
<proteinExistence type="predicted"/>
<dbReference type="GO" id="GO:0005737">
    <property type="term" value="C:cytoplasm"/>
    <property type="evidence" value="ECO:0007669"/>
    <property type="project" value="TreeGrafter"/>
</dbReference>
<dbReference type="CDD" id="cd05266">
    <property type="entry name" value="SDR_a4"/>
    <property type="match status" value="1"/>
</dbReference>
<dbReference type="PANTHER" id="PTHR48079:SF6">
    <property type="entry name" value="NAD(P)-BINDING DOMAIN-CONTAINING PROTEIN-RELATED"/>
    <property type="match status" value="1"/>
</dbReference>
<dbReference type="Proteomes" id="UP000218890">
    <property type="component" value="Chromosome"/>
</dbReference>
<dbReference type="InterPro" id="IPR051783">
    <property type="entry name" value="NAD(P)-dependent_oxidoreduct"/>
</dbReference>
<dbReference type="Gene3D" id="3.40.50.720">
    <property type="entry name" value="NAD(P)-binding Rossmann-like Domain"/>
    <property type="match status" value="2"/>
</dbReference>
<feature type="region of interest" description="Disordered" evidence="1">
    <location>
        <begin position="293"/>
        <end position="317"/>
    </location>
</feature>
<dbReference type="InterPro" id="IPR036291">
    <property type="entry name" value="NAD(P)-bd_dom_sf"/>
</dbReference>
<protein>
    <submittedName>
        <fullName evidence="2">Nucleoside-diphosphate-sugar epimerases</fullName>
    </submittedName>
</protein>
<organism evidence="2 3">
    <name type="scientific">Halorhodospira halochloris</name>
    <name type="common">Ectothiorhodospira halochloris</name>
    <dbReference type="NCBI Taxonomy" id="1052"/>
    <lineage>
        <taxon>Bacteria</taxon>
        <taxon>Pseudomonadati</taxon>
        <taxon>Pseudomonadota</taxon>
        <taxon>Gammaproteobacteria</taxon>
        <taxon>Chromatiales</taxon>
        <taxon>Ectothiorhodospiraceae</taxon>
        <taxon>Halorhodospira</taxon>
    </lineage>
</organism>
<name>A0A110B4V8_HALHR</name>
<dbReference type="AlphaFoldDB" id="A0A110B4V8"/>
<dbReference type="PANTHER" id="PTHR48079">
    <property type="entry name" value="PROTEIN YEEZ"/>
    <property type="match status" value="1"/>
</dbReference>
<keyword evidence="3" id="KW-1185">Reference proteome</keyword>
<evidence type="ECO:0000313" key="2">
    <source>
        <dbReference type="EMBL" id="BAU57163.1"/>
    </source>
</evidence>
<dbReference type="OrthoDB" id="9808276at2"/>
<evidence type="ECO:0000313" key="3">
    <source>
        <dbReference type="Proteomes" id="UP000218890"/>
    </source>
</evidence>